<dbReference type="InterPro" id="IPR010273">
    <property type="entry name" value="DUF881"/>
</dbReference>
<protein>
    <recommendedName>
        <fullName evidence="5">NgoFVII family restriction endonuclease</fullName>
    </recommendedName>
</protein>
<evidence type="ECO:0000313" key="4">
    <source>
        <dbReference type="Proteomes" id="UP000064189"/>
    </source>
</evidence>
<dbReference type="RefSeq" id="WP_061143452.1">
    <property type="nucleotide sequence ID" value="NZ_LNNH01000037.1"/>
</dbReference>
<feature type="chain" id="PRO_5038968597" description="NgoFVII family restriction endonuclease" evidence="2">
    <location>
        <begin position="20"/>
        <end position="236"/>
    </location>
</feature>
<evidence type="ECO:0008006" key="5">
    <source>
        <dbReference type="Google" id="ProtNLM"/>
    </source>
</evidence>
<evidence type="ECO:0000256" key="2">
    <source>
        <dbReference type="SAM" id="SignalP"/>
    </source>
</evidence>
<dbReference type="EMBL" id="LNNH01000037">
    <property type="protein sequence ID" value="KWW16085.1"/>
    <property type="molecule type" value="Genomic_DNA"/>
</dbReference>
<dbReference type="PANTHER" id="PTHR37313:SF2">
    <property type="entry name" value="UPF0749 PROTEIN YLXX"/>
    <property type="match status" value="1"/>
</dbReference>
<dbReference type="AlphaFoldDB" id="A0A109MV83"/>
<name>A0A109MV83_9BACI</name>
<sequence>MKKKLSFSLLTLIAGFMLAIQFNLVNQPVVSDTRDMWELKNDLLKEQQAQVELIDGISKLEGKIASYETERNESKEELLRKTLTELKTEAGLTEIKGKGVIVSIQPIKEGILLGERIEYISPVLLIRLLNEMHRYGADDISIAGQRYITTSVIRDINGQPKMDGYPLTDYPVELQVMTDDPKKLKQRIEGSELMDDFFIDNFELQIKAPSRELTLPAYQNDVKVEHMMPFMDGGDS</sequence>
<proteinExistence type="inferred from homology"/>
<organism evidence="3 4">
    <name type="scientific">Peribacillus simplex</name>
    <dbReference type="NCBI Taxonomy" id="1478"/>
    <lineage>
        <taxon>Bacteria</taxon>
        <taxon>Bacillati</taxon>
        <taxon>Bacillota</taxon>
        <taxon>Bacilli</taxon>
        <taxon>Bacillales</taxon>
        <taxon>Bacillaceae</taxon>
        <taxon>Peribacillus</taxon>
    </lineage>
</organism>
<comment type="similarity">
    <text evidence="1">Belongs to the UPF0749 family.</text>
</comment>
<feature type="signal peptide" evidence="2">
    <location>
        <begin position="1"/>
        <end position="19"/>
    </location>
</feature>
<dbReference type="Gene3D" id="3.30.70.1880">
    <property type="entry name" value="Protein of unknown function DUF881"/>
    <property type="match status" value="1"/>
</dbReference>
<accession>A0A109MV83</accession>
<comment type="caution">
    <text evidence="3">The sequence shown here is derived from an EMBL/GenBank/DDBJ whole genome shotgun (WGS) entry which is preliminary data.</text>
</comment>
<keyword evidence="2" id="KW-0732">Signal</keyword>
<reference evidence="3 4" key="1">
    <citation type="submission" date="2015-11" db="EMBL/GenBank/DDBJ databases">
        <title>Genome Sequence of Bacillus simplex strain VanAntwerpen2.</title>
        <authorList>
            <person name="Couger M.B."/>
        </authorList>
    </citation>
    <scope>NUCLEOTIDE SEQUENCE [LARGE SCALE GENOMIC DNA]</scope>
    <source>
        <strain evidence="3 4">VanAntwerpen02</strain>
    </source>
</reference>
<dbReference type="PANTHER" id="PTHR37313">
    <property type="entry name" value="UPF0749 PROTEIN RV1825"/>
    <property type="match status" value="1"/>
</dbReference>
<gene>
    <name evidence="3" type="ORF">AS888_24680</name>
</gene>
<dbReference type="Proteomes" id="UP000064189">
    <property type="component" value="Unassembled WGS sequence"/>
</dbReference>
<evidence type="ECO:0000256" key="1">
    <source>
        <dbReference type="ARBA" id="ARBA00009108"/>
    </source>
</evidence>
<keyword evidence="4" id="KW-1185">Reference proteome</keyword>
<evidence type="ECO:0000313" key="3">
    <source>
        <dbReference type="EMBL" id="KWW16085.1"/>
    </source>
</evidence>
<dbReference type="Pfam" id="PF05949">
    <property type="entry name" value="DUF881"/>
    <property type="match status" value="1"/>
</dbReference>